<name>A0A8H3VCC8_VENIN</name>
<protein>
    <recommendedName>
        <fullName evidence="7">t-SNARE coiled-coil homology domain-containing protein</fullName>
    </recommendedName>
</protein>
<organism evidence="4 6">
    <name type="scientific">Venturia inaequalis</name>
    <name type="common">Apple scab fungus</name>
    <dbReference type="NCBI Taxonomy" id="5025"/>
    <lineage>
        <taxon>Eukaryota</taxon>
        <taxon>Fungi</taxon>
        <taxon>Dikarya</taxon>
        <taxon>Ascomycota</taxon>
        <taxon>Pezizomycotina</taxon>
        <taxon>Dothideomycetes</taxon>
        <taxon>Pleosporomycetidae</taxon>
        <taxon>Venturiales</taxon>
        <taxon>Venturiaceae</taxon>
        <taxon>Venturia</taxon>
    </lineage>
</organism>
<dbReference type="AlphaFoldDB" id="A0A8H3VCC8"/>
<dbReference type="GO" id="GO:0012505">
    <property type="term" value="C:endomembrane system"/>
    <property type="evidence" value="ECO:0007669"/>
    <property type="project" value="UniProtKB-SubCell"/>
</dbReference>
<keyword evidence="2" id="KW-0472">Membrane</keyword>
<dbReference type="InterPro" id="IPR039899">
    <property type="entry name" value="BET1_SNARE"/>
</dbReference>
<dbReference type="CDD" id="cd15853">
    <property type="entry name" value="SNARE_Bet1"/>
    <property type="match status" value="1"/>
</dbReference>
<feature type="transmembrane region" description="Helical" evidence="2">
    <location>
        <begin position="75"/>
        <end position="94"/>
    </location>
</feature>
<evidence type="ECO:0008006" key="7">
    <source>
        <dbReference type="Google" id="ProtNLM"/>
    </source>
</evidence>
<gene>
    <name evidence="4" type="ORF">EG327_004503</name>
    <name evidence="3" type="ORF">EG328_009520</name>
</gene>
<comment type="caution">
    <text evidence="4">The sequence shown here is derived from an EMBL/GenBank/DDBJ whole genome shotgun (WGS) entry which is preliminary data.</text>
</comment>
<sequence>MSSEAYERERQNNARLSELSSKVSALRGVTVDIYNNATDHSMIERNQEVFSNMGTSIKNSSQRLTRMAGQGNKTAILKLAGIISGVVVLVWWVGGWVLSGKRGEGGAPKV</sequence>
<evidence type="ECO:0000256" key="2">
    <source>
        <dbReference type="SAM" id="Phobius"/>
    </source>
</evidence>
<evidence type="ECO:0000313" key="6">
    <source>
        <dbReference type="Proteomes" id="UP000490939"/>
    </source>
</evidence>
<keyword evidence="2" id="KW-0812">Transmembrane</keyword>
<keyword evidence="6" id="KW-1185">Reference proteome</keyword>
<accession>A0A8H3VCC8</accession>
<dbReference type="EMBL" id="WNWR01000268">
    <property type="protein sequence ID" value="KAE9985936.1"/>
    <property type="molecule type" value="Genomic_DNA"/>
</dbReference>
<evidence type="ECO:0000313" key="3">
    <source>
        <dbReference type="EMBL" id="KAE9965590.1"/>
    </source>
</evidence>
<dbReference type="EMBL" id="WNWS01000579">
    <property type="protein sequence ID" value="KAE9965590.1"/>
    <property type="molecule type" value="Genomic_DNA"/>
</dbReference>
<evidence type="ECO:0000313" key="5">
    <source>
        <dbReference type="Proteomes" id="UP000447873"/>
    </source>
</evidence>
<proteinExistence type="predicted"/>
<reference evidence="4 6" key="1">
    <citation type="submission" date="2019-07" db="EMBL/GenBank/DDBJ databases">
        <title>Venturia inaequalis Genome Resource.</title>
        <authorList>
            <person name="Lichtner F.J."/>
        </authorList>
    </citation>
    <scope>NUCLEOTIDE SEQUENCE [LARGE SCALE GENOMIC DNA]</scope>
    <source>
        <strain evidence="3 5">120213</strain>
        <strain evidence="4 6">DMI_063113</strain>
    </source>
</reference>
<dbReference type="Proteomes" id="UP000490939">
    <property type="component" value="Unassembled WGS sequence"/>
</dbReference>
<dbReference type="OrthoDB" id="3063237at2759"/>
<evidence type="ECO:0000256" key="1">
    <source>
        <dbReference type="ARBA" id="ARBA00046280"/>
    </source>
</evidence>
<dbReference type="Proteomes" id="UP000447873">
    <property type="component" value="Unassembled WGS sequence"/>
</dbReference>
<keyword evidence="2" id="KW-1133">Transmembrane helix</keyword>
<evidence type="ECO:0000313" key="4">
    <source>
        <dbReference type="EMBL" id="KAE9985936.1"/>
    </source>
</evidence>
<comment type="subcellular location">
    <subcellularLocation>
        <location evidence="1">Endomembrane system</location>
        <topology evidence="1">Single-pass type IV membrane protein</topology>
    </subcellularLocation>
</comment>